<keyword evidence="5" id="KW-0597">Phosphoprotein</keyword>
<evidence type="ECO:0000256" key="7">
    <source>
        <dbReference type="ARBA" id="ARBA00022741"/>
    </source>
</evidence>
<keyword evidence="10" id="KW-0175">Coiled coil</keyword>
<dbReference type="GO" id="GO:0048731">
    <property type="term" value="P:system development"/>
    <property type="evidence" value="ECO:0007669"/>
    <property type="project" value="UniProtKB-ARBA"/>
</dbReference>
<evidence type="ECO:0000256" key="15">
    <source>
        <dbReference type="ARBA" id="ARBA00054846"/>
    </source>
</evidence>
<evidence type="ECO:0000313" key="22">
    <source>
        <dbReference type="RefSeq" id="XP_026059356.1"/>
    </source>
</evidence>
<dbReference type="Proteomes" id="UP000515129">
    <property type="component" value="Chromosome 26"/>
</dbReference>
<evidence type="ECO:0000256" key="18">
    <source>
        <dbReference type="SAM" id="MobiDB-lite"/>
    </source>
</evidence>
<dbReference type="InterPro" id="IPR036871">
    <property type="entry name" value="PX_dom_sf"/>
</dbReference>
<dbReference type="Pfam" id="PF00498">
    <property type="entry name" value="FHA"/>
    <property type="match status" value="1"/>
</dbReference>
<dbReference type="GO" id="GO:0007169">
    <property type="term" value="P:cell surface receptor protein tyrosine kinase signaling pathway"/>
    <property type="evidence" value="ECO:0007669"/>
    <property type="project" value="UniProtKB-ARBA"/>
</dbReference>
<dbReference type="GO" id="GO:0035091">
    <property type="term" value="F:phosphatidylinositol binding"/>
    <property type="evidence" value="ECO:0007669"/>
    <property type="project" value="InterPro"/>
</dbReference>
<evidence type="ECO:0000256" key="16">
    <source>
        <dbReference type="ARBA" id="ARBA00074951"/>
    </source>
</evidence>
<dbReference type="InterPro" id="IPR027417">
    <property type="entry name" value="P-loop_NTPase"/>
</dbReference>
<keyword evidence="11" id="KW-0446">Lipid-binding</keyword>
<reference evidence="22" key="1">
    <citation type="submission" date="2025-08" db="UniProtKB">
        <authorList>
            <consortium name="RefSeq"/>
        </authorList>
    </citation>
    <scope>IDENTIFICATION</scope>
    <source>
        <strain evidence="22">Wakin</strain>
        <tissue evidence="22">Muscle</tissue>
    </source>
</reference>
<keyword evidence="9 17" id="KW-0067">ATP-binding</keyword>
<proteinExistence type="inferred from homology"/>
<dbReference type="SUPFAM" id="SSF49879">
    <property type="entry name" value="SMAD/FHA domain"/>
    <property type="match status" value="1"/>
</dbReference>
<dbReference type="PANTHER" id="PTHR47117">
    <property type="entry name" value="STAR-RELATED LIPID TRANSFER PROTEIN 9"/>
    <property type="match status" value="1"/>
</dbReference>
<dbReference type="PROSITE" id="PS50195">
    <property type="entry name" value="PX"/>
    <property type="match status" value="1"/>
</dbReference>
<dbReference type="Gene3D" id="2.60.200.20">
    <property type="match status" value="1"/>
</dbReference>
<dbReference type="PROSITE" id="PS50067">
    <property type="entry name" value="KINESIN_MOTOR_2"/>
    <property type="match status" value="1"/>
</dbReference>
<dbReference type="GO" id="GO:0031901">
    <property type="term" value="C:early endosome membrane"/>
    <property type="evidence" value="ECO:0007669"/>
    <property type="project" value="UniProtKB-SubCell"/>
</dbReference>
<dbReference type="InterPro" id="IPR019821">
    <property type="entry name" value="Kinesin_motor_CS"/>
</dbReference>
<dbReference type="FunFam" id="3.30.1520.10:FF:000022">
    <property type="entry name" value="Kinesin family member 16B"/>
    <property type="match status" value="1"/>
</dbReference>
<dbReference type="SMART" id="SM00129">
    <property type="entry name" value="KISc"/>
    <property type="match status" value="1"/>
</dbReference>
<evidence type="ECO:0000256" key="6">
    <source>
        <dbReference type="ARBA" id="ARBA00022701"/>
    </source>
</evidence>
<feature type="region of interest" description="Disordered" evidence="18">
    <location>
        <begin position="691"/>
        <end position="733"/>
    </location>
</feature>
<evidence type="ECO:0000256" key="12">
    <source>
        <dbReference type="ARBA" id="ARBA00023136"/>
    </source>
</evidence>
<dbReference type="CDD" id="cd01365">
    <property type="entry name" value="KISc_KIF1A_KIF1B"/>
    <property type="match status" value="1"/>
</dbReference>
<feature type="compositionally biased region" description="Basic and acidic residues" evidence="18">
    <location>
        <begin position="1076"/>
        <end position="1095"/>
    </location>
</feature>
<comment type="similarity">
    <text evidence="17">Belongs to the TRAFAC class myosin-kinesin ATPase superfamily. Kinesin family.</text>
</comment>
<evidence type="ECO:0000313" key="21">
    <source>
        <dbReference type="Proteomes" id="UP000515129"/>
    </source>
</evidence>
<dbReference type="GO" id="GO:0016192">
    <property type="term" value="P:vesicle-mediated transport"/>
    <property type="evidence" value="ECO:0007669"/>
    <property type="project" value="UniProtKB-ARBA"/>
</dbReference>
<evidence type="ECO:0000256" key="1">
    <source>
        <dbReference type="ARBA" id="ARBA00004146"/>
    </source>
</evidence>
<sequence>MASVRVAVRVRPMNRREKDLSAKCIIEMEGNKTTITNLKIPDGVTGDSVRERAKTFTYDFSYDSSDCKNGSFVSQEKVFKDLGTDVLKAAFEGYNACIFAYGQTGSGKSHTMMGIPGDVGLIPRICEGLFSQISGMIRRDEASFRTEVSYLEIYNERVRDLLRRKMAKTYNLRVREHPKEGPYVEDLSKHLVQNYSDVEELMEAGNINRTTASTGMNDASSRSHAIFTINFTQAKFDAEMPSETVSKIHLVDLAGSERADATGATGVRLKEGGNINKSLVTLGNVISALADLSQEGGSSHLKKKQVFVPYRDSVLTWLLKDSLGGNSKTIMIATISPADVNYGETLSTLRYANRAKNIINKPTINEDSNVRLIRELRAEIARLKALLAQGNQIALLDSPTALSMEEELHHNEARVLELTKEWTNKWNETQNILKEETLALRKEGIGVILDSQLPHLIGIDDDLLSTGIILYHLKEGRTYVGRDDATNEQDIILHGLGLESEHCLIENQNGTVTLIPLNDAQCSVNGVQITEPCPLNQGAVILLGRTNMFRFNHPKEAAKLREKRKSGLLTSLSLSMSDLSNSCENLSTVMLYNPGLFTEKGPIFLRLEFERQQREELEKLEIKRRLIKEMEEKQKCEKAELERMQQEVESQRKESEQVQLRIRRQEESLHRRSQDIESRLRDLIAEKERFQEERHREQKEQEEQKQRRLQPEQKLKEEEEEKTQAHPERAEQNELFRELERLKREREEQAVKLQLERRRLEEREKEQLSLVGRLEEQLRERSEEAAALLAPDEARRLEEERRTLTELREELLRAKEARIDGEEEDGEEARRSAQARYEHFKQMQVEELSLLEESLIQQKERLEREVTHERTSLGRLMHTYKDKQRQVSDRMERGVQDVSSLGQEEGLIQQAEHSLQFKERQLQSLCEKHLPAVSEERQRAIELLDRVRGGTGSPALDRSPEDMDKELDETLYQVEKELEEKEERLCQYSASTEQLQQLQQSYQFTANVARQEEKVRRKEKEILEWKERQQREALEQAVARLEKRHSAYRRSLSLEPDAEAPRKRSQSTSRLTGTQDLDRDRMEREIAQLKQRISESEGSVRSLSVSGEEKTSVNQSPVSPIQTLPTVLSIGDERVKAFIEEEVQRRMQNLNLLNRENNNTLSLSSDSLQRLVAIPLDPSPESLKDPVKISIPRYVLCGQGKDEHFEFEVKITVLDETWTVFRRYSRFREMHKSLKLKYPELAALVFPPKKIFGNRDERMVAERRNLLEQYLRNFFRVMMSPSSSSPLRTDEFGLHLSKHAVCSISPFFKKGVFDYSSHGTG</sequence>
<dbReference type="GO" id="GO:0003777">
    <property type="term" value="F:microtubule motor activity"/>
    <property type="evidence" value="ECO:0007669"/>
    <property type="project" value="InterPro"/>
</dbReference>
<keyword evidence="4" id="KW-0963">Cytoplasm</keyword>
<feature type="compositionally biased region" description="Polar residues" evidence="18">
    <location>
        <begin position="1066"/>
        <end position="1075"/>
    </location>
</feature>
<evidence type="ECO:0000259" key="19">
    <source>
        <dbReference type="PROSITE" id="PS50067"/>
    </source>
</evidence>
<dbReference type="SUPFAM" id="SSF52540">
    <property type="entry name" value="P-loop containing nucleoside triphosphate hydrolases"/>
    <property type="match status" value="1"/>
</dbReference>
<feature type="binding site" evidence="17">
    <location>
        <begin position="102"/>
        <end position="109"/>
    </location>
    <ligand>
        <name>ATP</name>
        <dbReference type="ChEBI" id="CHEBI:30616"/>
    </ligand>
</feature>
<dbReference type="RefSeq" id="XP_026059356.1">
    <property type="nucleotide sequence ID" value="XM_026203571.1"/>
</dbReference>
<dbReference type="GO" id="GO:0005819">
    <property type="term" value="C:spindle"/>
    <property type="evidence" value="ECO:0007669"/>
    <property type="project" value="UniProtKB-SubCell"/>
</dbReference>
<keyword evidence="12" id="KW-0472">Membrane</keyword>
<gene>
    <name evidence="22" type="primary">LOC113044000</name>
</gene>
<dbReference type="GO" id="GO:0008017">
    <property type="term" value="F:microtubule binding"/>
    <property type="evidence" value="ECO:0007669"/>
    <property type="project" value="InterPro"/>
</dbReference>
<evidence type="ECO:0000256" key="5">
    <source>
        <dbReference type="ARBA" id="ARBA00022553"/>
    </source>
</evidence>
<accession>A0A6P6JI49</accession>
<dbReference type="InterPro" id="IPR036961">
    <property type="entry name" value="Kinesin_motor_dom_sf"/>
</dbReference>
<feature type="domain" description="Kinesin motor" evidence="19">
    <location>
        <begin position="3"/>
        <end position="358"/>
    </location>
</feature>
<dbReference type="GeneID" id="113044000"/>
<dbReference type="GO" id="GO:0005874">
    <property type="term" value="C:microtubule"/>
    <property type="evidence" value="ECO:0007669"/>
    <property type="project" value="UniProtKB-KW"/>
</dbReference>
<keyword evidence="3" id="KW-0813">Transport</keyword>
<comment type="subcellular location">
    <subcellularLocation>
        <location evidence="2">Cytoplasm</location>
        <location evidence="2">Cytoskeleton</location>
        <location evidence="2">Spindle</location>
    </subcellularLocation>
    <subcellularLocation>
        <location evidence="1">Early endosome membrane</location>
    </subcellularLocation>
</comment>
<evidence type="ECO:0000256" key="8">
    <source>
        <dbReference type="ARBA" id="ARBA00022753"/>
    </source>
</evidence>
<evidence type="ECO:0000256" key="13">
    <source>
        <dbReference type="ARBA" id="ARBA00023175"/>
    </source>
</evidence>
<dbReference type="InterPro" id="IPR001683">
    <property type="entry name" value="PX_dom"/>
</dbReference>
<evidence type="ECO:0000256" key="4">
    <source>
        <dbReference type="ARBA" id="ARBA00022490"/>
    </source>
</evidence>
<keyword evidence="7 17" id="KW-0547">Nucleotide-binding</keyword>
<dbReference type="Pfam" id="PF00225">
    <property type="entry name" value="Kinesin"/>
    <property type="match status" value="1"/>
</dbReference>
<dbReference type="InterPro" id="IPR001752">
    <property type="entry name" value="Kinesin_motor_dom"/>
</dbReference>
<comment type="function">
    <text evidence="15">Plus end-directed microtubule-dependent motor protein involved in endosome transport and receptor recycling and degradation. Regulates the plus end motility of early endosomes and the balance between recycling and degradation of receptors such as EGF receptor (EGFR) and FGF receptor (FGFR). Regulates the Golgi to endosome transport of FGFR-containing vesicles during early development, a key process for developing basement membrane and epiblast and primitive endoderm lineages during early postimplantation development.</text>
</comment>
<keyword evidence="6" id="KW-0493">Microtubule</keyword>
<dbReference type="GO" id="GO:0005524">
    <property type="term" value="F:ATP binding"/>
    <property type="evidence" value="ECO:0007669"/>
    <property type="project" value="UniProtKB-UniRule"/>
</dbReference>
<evidence type="ECO:0000256" key="11">
    <source>
        <dbReference type="ARBA" id="ARBA00023121"/>
    </source>
</evidence>
<evidence type="ECO:0000256" key="10">
    <source>
        <dbReference type="ARBA" id="ARBA00023054"/>
    </source>
</evidence>
<feature type="region of interest" description="Disordered" evidence="18">
    <location>
        <begin position="1049"/>
        <end position="1119"/>
    </location>
</feature>
<protein>
    <recommendedName>
        <fullName evidence="16">Kinesin-like protein KIF16B</fullName>
    </recommendedName>
</protein>
<dbReference type="SMART" id="SM00312">
    <property type="entry name" value="PX"/>
    <property type="match status" value="1"/>
</dbReference>
<keyword evidence="21" id="KW-1185">Reference proteome</keyword>
<dbReference type="FunFam" id="2.60.200.20:FF:000005">
    <property type="entry name" value="Kinesin family member 16B"/>
    <property type="match status" value="1"/>
</dbReference>
<dbReference type="CDD" id="cd06874">
    <property type="entry name" value="PX_KIF16B_SNX23"/>
    <property type="match status" value="1"/>
</dbReference>
<dbReference type="SUPFAM" id="SSF64268">
    <property type="entry name" value="PX domain"/>
    <property type="match status" value="1"/>
</dbReference>
<feature type="compositionally biased region" description="Polar residues" evidence="18">
    <location>
        <begin position="1096"/>
        <end position="1105"/>
    </location>
</feature>
<keyword evidence="14" id="KW-0206">Cytoskeleton</keyword>
<organism evidence="21 22">
    <name type="scientific">Carassius auratus</name>
    <name type="common">Goldfish</name>
    <dbReference type="NCBI Taxonomy" id="7957"/>
    <lineage>
        <taxon>Eukaryota</taxon>
        <taxon>Metazoa</taxon>
        <taxon>Chordata</taxon>
        <taxon>Craniata</taxon>
        <taxon>Vertebrata</taxon>
        <taxon>Euteleostomi</taxon>
        <taxon>Actinopterygii</taxon>
        <taxon>Neopterygii</taxon>
        <taxon>Teleostei</taxon>
        <taxon>Ostariophysi</taxon>
        <taxon>Cypriniformes</taxon>
        <taxon>Cyprinidae</taxon>
        <taxon>Cyprininae</taxon>
        <taxon>Carassius</taxon>
    </lineage>
</organism>
<dbReference type="PANTHER" id="PTHR47117:SF8">
    <property type="entry name" value="KINESIN FAMILY MEMBER 16B"/>
    <property type="match status" value="1"/>
</dbReference>
<dbReference type="Pfam" id="PF00787">
    <property type="entry name" value="PX"/>
    <property type="match status" value="1"/>
</dbReference>
<evidence type="ECO:0000256" key="17">
    <source>
        <dbReference type="PROSITE-ProRule" id="PRU00283"/>
    </source>
</evidence>
<evidence type="ECO:0000259" key="20">
    <source>
        <dbReference type="PROSITE" id="PS50195"/>
    </source>
</evidence>
<keyword evidence="8" id="KW-0967">Endosome</keyword>
<dbReference type="Gene3D" id="3.30.1520.10">
    <property type="entry name" value="Phox-like domain"/>
    <property type="match status" value="1"/>
</dbReference>
<dbReference type="InterPro" id="IPR008984">
    <property type="entry name" value="SMAD_FHA_dom_sf"/>
</dbReference>
<feature type="domain" description="PX" evidence="20">
    <location>
        <begin position="1185"/>
        <end position="1300"/>
    </location>
</feature>
<dbReference type="Gene3D" id="3.40.850.10">
    <property type="entry name" value="Kinesin motor domain"/>
    <property type="match status" value="1"/>
</dbReference>
<dbReference type="InterPro" id="IPR000253">
    <property type="entry name" value="FHA_dom"/>
</dbReference>
<dbReference type="PROSITE" id="PS00411">
    <property type="entry name" value="KINESIN_MOTOR_1"/>
    <property type="match status" value="1"/>
</dbReference>
<name>A0A6P6JI49_CARAU</name>
<evidence type="ECO:0000256" key="3">
    <source>
        <dbReference type="ARBA" id="ARBA00022448"/>
    </source>
</evidence>
<dbReference type="FunFam" id="3.40.850.10:FF:000021">
    <property type="entry name" value="kinesin-like protein KIF16B isoform X1"/>
    <property type="match status" value="1"/>
</dbReference>
<evidence type="ECO:0000256" key="14">
    <source>
        <dbReference type="ARBA" id="ARBA00023212"/>
    </source>
</evidence>
<evidence type="ECO:0000256" key="9">
    <source>
        <dbReference type="ARBA" id="ARBA00022840"/>
    </source>
</evidence>
<keyword evidence="13 17" id="KW-0505">Motor protein</keyword>
<dbReference type="PRINTS" id="PR00380">
    <property type="entry name" value="KINESINHEAVY"/>
</dbReference>
<dbReference type="GO" id="GO:0007018">
    <property type="term" value="P:microtubule-based movement"/>
    <property type="evidence" value="ECO:0007669"/>
    <property type="project" value="InterPro"/>
</dbReference>
<evidence type="ECO:0000256" key="2">
    <source>
        <dbReference type="ARBA" id="ARBA00004186"/>
    </source>
</evidence>